<dbReference type="InterPro" id="IPR050160">
    <property type="entry name" value="MHC/Immunoglobulin"/>
</dbReference>
<keyword evidence="12" id="KW-1185">Reference proteome</keyword>
<evidence type="ECO:0000259" key="10">
    <source>
        <dbReference type="PROSITE" id="PS50835"/>
    </source>
</evidence>
<evidence type="ECO:0000256" key="7">
    <source>
        <dbReference type="ARBA" id="ARBA00023319"/>
    </source>
</evidence>
<keyword evidence="7" id="KW-0393">Immunoglobulin domain</keyword>
<dbReference type="PANTHER" id="PTHR19944:SF62">
    <property type="entry name" value="BETA-2-MICROGLOBULIN"/>
    <property type="match status" value="1"/>
</dbReference>
<dbReference type="InterPro" id="IPR007110">
    <property type="entry name" value="Ig-like_dom"/>
</dbReference>
<evidence type="ECO:0000256" key="2">
    <source>
        <dbReference type="ARBA" id="ARBA00009564"/>
    </source>
</evidence>
<dbReference type="PANTHER" id="PTHR19944">
    <property type="entry name" value="MHC CLASS II-RELATED"/>
    <property type="match status" value="1"/>
</dbReference>
<evidence type="ECO:0000256" key="1">
    <source>
        <dbReference type="ARBA" id="ARBA00004613"/>
    </source>
</evidence>
<dbReference type="OrthoDB" id="9949628at2759"/>
<dbReference type="GO" id="GO:0002474">
    <property type="term" value="P:antigen processing and presentation of peptide antigen via MHC class I"/>
    <property type="evidence" value="ECO:0007669"/>
    <property type="project" value="UniProtKB-KW"/>
</dbReference>
<keyword evidence="4" id="KW-0490">MHC I</keyword>
<dbReference type="SUPFAM" id="SSF48726">
    <property type="entry name" value="Immunoglobulin"/>
    <property type="match status" value="1"/>
</dbReference>
<dbReference type="Gene3D" id="2.60.40.10">
    <property type="entry name" value="Immunoglobulins"/>
    <property type="match status" value="1"/>
</dbReference>
<dbReference type="GO" id="GO:0042612">
    <property type="term" value="C:MHC class I protein complex"/>
    <property type="evidence" value="ECO:0007669"/>
    <property type="project" value="UniProtKB-KW"/>
</dbReference>
<evidence type="ECO:0000256" key="5">
    <source>
        <dbReference type="ARBA" id="ARBA00022525"/>
    </source>
</evidence>
<protein>
    <recommendedName>
        <fullName evidence="3">Beta-2-microglobulin</fullName>
    </recommendedName>
</protein>
<comment type="caution">
    <text evidence="11">The sequence shown here is derived from an EMBL/GenBank/DDBJ whole genome shotgun (WGS) entry which is preliminary data.</text>
</comment>
<sequence length="108" mass="11520">MKLILSVLGLAFVLVCVNSKDSPPKVQVYSKGPGWFGKDNTLICHVSGFHPPDISIELLKNGVTGRSTPAASSTKAALRPTAGSLTCKHMDNRSDPEPGSHFDHVFCS</sequence>
<evidence type="ECO:0000256" key="6">
    <source>
        <dbReference type="ARBA" id="ARBA00022859"/>
    </source>
</evidence>
<dbReference type="InterPro" id="IPR003597">
    <property type="entry name" value="Ig_C1-set"/>
</dbReference>
<proteinExistence type="inferred from homology"/>
<dbReference type="PROSITE" id="PS50835">
    <property type="entry name" value="IG_LIKE"/>
    <property type="match status" value="1"/>
</dbReference>
<comment type="subcellular location">
    <subcellularLocation>
        <location evidence="1">Secreted</location>
    </subcellularLocation>
</comment>
<dbReference type="Proteomes" id="UP001152622">
    <property type="component" value="Chromosome 2"/>
</dbReference>
<feature type="chain" id="PRO_5040244284" description="Beta-2-microglobulin" evidence="9">
    <location>
        <begin position="20"/>
        <end position="108"/>
    </location>
</feature>
<keyword evidence="9" id="KW-0732">Signal</keyword>
<evidence type="ECO:0000256" key="8">
    <source>
        <dbReference type="SAM" id="MobiDB-lite"/>
    </source>
</evidence>
<evidence type="ECO:0000256" key="9">
    <source>
        <dbReference type="SAM" id="SignalP"/>
    </source>
</evidence>
<dbReference type="InterPro" id="IPR036179">
    <property type="entry name" value="Ig-like_dom_sf"/>
</dbReference>
<evidence type="ECO:0000313" key="11">
    <source>
        <dbReference type="EMBL" id="KAJ8373631.1"/>
    </source>
</evidence>
<accession>A0A9Q1G1R1</accession>
<feature type="signal peptide" evidence="9">
    <location>
        <begin position="1"/>
        <end position="19"/>
    </location>
</feature>
<name>A0A9Q1G1R1_SYNKA</name>
<evidence type="ECO:0000313" key="12">
    <source>
        <dbReference type="Proteomes" id="UP001152622"/>
    </source>
</evidence>
<feature type="domain" description="Ig-like" evidence="10">
    <location>
        <begin position="24"/>
        <end position="87"/>
    </location>
</feature>
<dbReference type="AlphaFoldDB" id="A0A9Q1G1R1"/>
<comment type="similarity">
    <text evidence="2">Belongs to the beta-2-microglobulin family.</text>
</comment>
<dbReference type="InterPro" id="IPR013783">
    <property type="entry name" value="Ig-like_fold"/>
</dbReference>
<reference evidence="11" key="1">
    <citation type="journal article" date="2023" name="Science">
        <title>Genome structures resolve the early diversification of teleost fishes.</title>
        <authorList>
            <person name="Parey E."/>
            <person name="Louis A."/>
            <person name="Montfort J."/>
            <person name="Bouchez O."/>
            <person name="Roques C."/>
            <person name="Iampietro C."/>
            <person name="Lluch J."/>
            <person name="Castinel A."/>
            <person name="Donnadieu C."/>
            <person name="Desvignes T."/>
            <person name="Floi Bucao C."/>
            <person name="Jouanno E."/>
            <person name="Wen M."/>
            <person name="Mejri S."/>
            <person name="Dirks R."/>
            <person name="Jansen H."/>
            <person name="Henkel C."/>
            <person name="Chen W.J."/>
            <person name="Zahm M."/>
            <person name="Cabau C."/>
            <person name="Klopp C."/>
            <person name="Thompson A.W."/>
            <person name="Robinson-Rechavi M."/>
            <person name="Braasch I."/>
            <person name="Lecointre G."/>
            <person name="Bobe J."/>
            <person name="Postlethwait J.H."/>
            <person name="Berthelot C."/>
            <person name="Roest Crollius H."/>
            <person name="Guiguen Y."/>
        </authorList>
    </citation>
    <scope>NUCLEOTIDE SEQUENCE</scope>
    <source>
        <strain evidence="11">WJC10195</strain>
    </source>
</reference>
<evidence type="ECO:0000256" key="4">
    <source>
        <dbReference type="ARBA" id="ARBA00022451"/>
    </source>
</evidence>
<dbReference type="Pfam" id="PF07654">
    <property type="entry name" value="C1-set"/>
    <property type="match status" value="1"/>
</dbReference>
<keyword evidence="5" id="KW-0964">Secreted</keyword>
<gene>
    <name evidence="11" type="ORF">SKAU_G00042110</name>
</gene>
<organism evidence="11 12">
    <name type="scientific">Synaphobranchus kaupii</name>
    <name type="common">Kaup's arrowtooth eel</name>
    <dbReference type="NCBI Taxonomy" id="118154"/>
    <lineage>
        <taxon>Eukaryota</taxon>
        <taxon>Metazoa</taxon>
        <taxon>Chordata</taxon>
        <taxon>Craniata</taxon>
        <taxon>Vertebrata</taxon>
        <taxon>Euteleostomi</taxon>
        <taxon>Actinopterygii</taxon>
        <taxon>Neopterygii</taxon>
        <taxon>Teleostei</taxon>
        <taxon>Anguilliformes</taxon>
        <taxon>Synaphobranchidae</taxon>
        <taxon>Synaphobranchus</taxon>
    </lineage>
</organism>
<keyword evidence="6" id="KW-0391">Immunity</keyword>
<dbReference type="GO" id="GO:0005576">
    <property type="term" value="C:extracellular region"/>
    <property type="evidence" value="ECO:0007669"/>
    <property type="project" value="UniProtKB-SubCell"/>
</dbReference>
<feature type="region of interest" description="Disordered" evidence="8">
    <location>
        <begin position="89"/>
        <end position="108"/>
    </location>
</feature>
<evidence type="ECO:0000256" key="3">
    <source>
        <dbReference type="ARBA" id="ARBA00018767"/>
    </source>
</evidence>
<dbReference type="EMBL" id="JAINUF010000002">
    <property type="protein sequence ID" value="KAJ8373631.1"/>
    <property type="molecule type" value="Genomic_DNA"/>
</dbReference>